<dbReference type="GO" id="GO:0003677">
    <property type="term" value="F:DNA binding"/>
    <property type="evidence" value="ECO:0007669"/>
    <property type="project" value="InterPro"/>
</dbReference>
<protein>
    <submittedName>
        <fullName evidence="1">Uncharacterized protein</fullName>
    </submittedName>
</protein>
<evidence type="ECO:0000313" key="2">
    <source>
        <dbReference type="Proteomes" id="UP000524246"/>
    </source>
</evidence>
<proteinExistence type="predicted"/>
<gene>
    <name evidence="1" type="ORF">GYA55_06170</name>
</gene>
<dbReference type="AlphaFoldDB" id="A0A7X9IJK7"/>
<dbReference type="SUPFAM" id="SSF47729">
    <property type="entry name" value="IHF-like DNA-binding proteins"/>
    <property type="match status" value="1"/>
</dbReference>
<dbReference type="InterPro" id="IPR000119">
    <property type="entry name" value="Hist_DNA-bd"/>
</dbReference>
<reference evidence="1 2" key="1">
    <citation type="journal article" date="2020" name="Biotechnol. Biofuels">
        <title>New insights from the biogas microbiome by comprehensive genome-resolved metagenomics of nearly 1600 species originating from multiple anaerobic digesters.</title>
        <authorList>
            <person name="Campanaro S."/>
            <person name="Treu L."/>
            <person name="Rodriguez-R L.M."/>
            <person name="Kovalovszki A."/>
            <person name="Ziels R.M."/>
            <person name="Maus I."/>
            <person name="Zhu X."/>
            <person name="Kougias P.G."/>
            <person name="Basile A."/>
            <person name="Luo G."/>
            <person name="Schluter A."/>
            <person name="Konstantinidis K.T."/>
            <person name="Angelidaki I."/>
        </authorList>
    </citation>
    <scope>NUCLEOTIDE SEQUENCE [LARGE SCALE GENOMIC DNA]</scope>
    <source>
        <strain evidence="1">AS27yjCOA_65</strain>
    </source>
</reference>
<organism evidence="1 2">
    <name type="scientific">SAR324 cluster bacterium</name>
    <dbReference type="NCBI Taxonomy" id="2024889"/>
    <lineage>
        <taxon>Bacteria</taxon>
        <taxon>Deltaproteobacteria</taxon>
        <taxon>SAR324 cluster</taxon>
    </lineage>
</organism>
<dbReference type="GO" id="GO:0030527">
    <property type="term" value="F:structural constituent of chromatin"/>
    <property type="evidence" value="ECO:0007669"/>
    <property type="project" value="InterPro"/>
</dbReference>
<dbReference type="Proteomes" id="UP000524246">
    <property type="component" value="Unassembled WGS sequence"/>
</dbReference>
<name>A0A7X9IJK7_9DELT</name>
<dbReference type="Pfam" id="PF00216">
    <property type="entry name" value="Bac_DNA_binding"/>
    <property type="match status" value="1"/>
</dbReference>
<dbReference type="InterPro" id="IPR010992">
    <property type="entry name" value="IHF-like_DNA-bd_dom_sf"/>
</dbReference>
<feature type="non-terminal residue" evidence="1">
    <location>
        <position position="129"/>
    </location>
</feature>
<dbReference type="Gene3D" id="4.10.520.10">
    <property type="entry name" value="IHF-like DNA-binding proteins"/>
    <property type="match status" value="1"/>
</dbReference>
<sequence length="129" mass="14278">MAKKPIKKVAKKPVAKKAKITTKAKPAKVAKAPVKKVVVEKPAPAPIQKWKVAVKPKNGSTLSYTQSEFFENIKGFCGLRKRAEAKLLCEDISRYIKDSLKKGYKIPLMGLGKLYVRQSKARTGRNPAT</sequence>
<accession>A0A7X9IJK7</accession>
<evidence type="ECO:0000313" key="1">
    <source>
        <dbReference type="EMBL" id="NMC62740.1"/>
    </source>
</evidence>
<comment type="caution">
    <text evidence="1">The sequence shown here is derived from an EMBL/GenBank/DDBJ whole genome shotgun (WGS) entry which is preliminary data.</text>
</comment>
<dbReference type="EMBL" id="JAAZON010000268">
    <property type="protein sequence ID" value="NMC62740.1"/>
    <property type="molecule type" value="Genomic_DNA"/>
</dbReference>